<comment type="caution">
    <text evidence="7">The sequence shown here is derived from an EMBL/GenBank/DDBJ whole genome shotgun (WGS) entry which is preliminary data.</text>
</comment>
<dbReference type="InterPro" id="IPR001487">
    <property type="entry name" value="Bromodomain"/>
</dbReference>
<evidence type="ECO:0008006" key="9">
    <source>
        <dbReference type="Google" id="ProtNLM"/>
    </source>
</evidence>
<keyword evidence="8" id="KW-1185">Reference proteome</keyword>
<evidence type="ECO:0000256" key="2">
    <source>
        <dbReference type="ARBA" id="ARBA00023117"/>
    </source>
</evidence>
<dbReference type="EMBL" id="JBBNAE010000011">
    <property type="protein sequence ID" value="KAK9085936.1"/>
    <property type="molecule type" value="Genomic_DNA"/>
</dbReference>
<protein>
    <recommendedName>
        <fullName evidence="9">Transcription factor GTE6</fullName>
    </recommendedName>
</protein>
<keyword evidence="3" id="KW-0804">Transcription</keyword>
<feature type="domain" description="NET" evidence="6">
    <location>
        <begin position="265"/>
        <end position="346"/>
    </location>
</feature>
<evidence type="ECO:0000256" key="3">
    <source>
        <dbReference type="ARBA" id="ARBA00023163"/>
    </source>
</evidence>
<reference evidence="7 8" key="1">
    <citation type="submission" date="2024-01" db="EMBL/GenBank/DDBJ databases">
        <title>Genome assemblies of Stephania.</title>
        <authorList>
            <person name="Yang L."/>
        </authorList>
    </citation>
    <scope>NUCLEOTIDE SEQUENCE [LARGE SCALE GENOMIC DNA]</scope>
    <source>
        <strain evidence="7">QJT</strain>
        <tissue evidence="7">Leaf</tissue>
    </source>
</reference>
<dbReference type="AlphaFoldDB" id="A0AAP0HIT0"/>
<dbReference type="Gene3D" id="1.20.920.10">
    <property type="entry name" value="Bromodomain-like"/>
    <property type="match status" value="1"/>
</dbReference>
<dbReference type="InterPro" id="IPR027353">
    <property type="entry name" value="NET_dom"/>
</dbReference>
<organism evidence="7 8">
    <name type="scientific">Stephania japonica</name>
    <dbReference type="NCBI Taxonomy" id="461633"/>
    <lineage>
        <taxon>Eukaryota</taxon>
        <taxon>Viridiplantae</taxon>
        <taxon>Streptophyta</taxon>
        <taxon>Embryophyta</taxon>
        <taxon>Tracheophyta</taxon>
        <taxon>Spermatophyta</taxon>
        <taxon>Magnoliopsida</taxon>
        <taxon>Ranunculales</taxon>
        <taxon>Menispermaceae</taxon>
        <taxon>Menispermoideae</taxon>
        <taxon>Cissampelideae</taxon>
        <taxon>Stephania</taxon>
    </lineage>
</organism>
<feature type="domain" description="Bromo" evidence="5">
    <location>
        <begin position="121"/>
        <end position="196"/>
    </location>
</feature>
<dbReference type="Pfam" id="PF17035">
    <property type="entry name" value="BET"/>
    <property type="match status" value="1"/>
</dbReference>
<dbReference type="Proteomes" id="UP001417504">
    <property type="component" value="Unassembled WGS sequence"/>
</dbReference>
<evidence type="ECO:0000259" key="6">
    <source>
        <dbReference type="PROSITE" id="PS51525"/>
    </source>
</evidence>
<evidence type="ECO:0000256" key="1">
    <source>
        <dbReference type="ARBA" id="ARBA00023015"/>
    </source>
</evidence>
<dbReference type="PRINTS" id="PR00503">
    <property type="entry name" value="BROMODOMAIN"/>
</dbReference>
<sequence length="379" mass="43216">MEPADGSVPVNDSLLEIGHVGPVNNQDDALEVERFTNCVDEIVARVDEMEQKVNEVTQFYSSLSKKQGNTKGGTVGKDKDKEKQVFSMKKQQQDAAKREAACAKRQQELMRQFATLFRQITAHKWSWPFMHPVDVEGLGLHDYHQVIAKPMDLSKIKNQMEAKDGTGYKNIRDIYSDVRLVFKNAMTYNDERSDAFVMAKTLLEKFEEKWLQLLPKVVEEEAKRKEEEAEAQLDMQLAQEAANAKKSRDISNELFEVQMHLEELRDMVVQKCRKMSVEEKRKLGSGLSQLSPEDLTKALEIIAERSSNFQPTAEEVDIDIDAQSELTLWRLKFFVKEALEANKGKGSATKVGNDNSKRKREICEALAKTAKKRSKKLPS</sequence>
<dbReference type="InterPro" id="IPR036427">
    <property type="entry name" value="Bromodomain-like_sf"/>
</dbReference>
<accession>A0AAP0HIT0</accession>
<dbReference type="PROSITE" id="PS51525">
    <property type="entry name" value="NET"/>
    <property type="match status" value="1"/>
</dbReference>
<gene>
    <name evidence="7" type="ORF">Sjap_026347</name>
</gene>
<evidence type="ECO:0000256" key="4">
    <source>
        <dbReference type="PROSITE-ProRule" id="PRU00035"/>
    </source>
</evidence>
<dbReference type="PANTHER" id="PTHR45926">
    <property type="entry name" value="OSJNBA0053K19.4 PROTEIN"/>
    <property type="match status" value="1"/>
</dbReference>
<evidence type="ECO:0000313" key="7">
    <source>
        <dbReference type="EMBL" id="KAK9085936.1"/>
    </source>
</evidence>
<name>A0AAP0HIT0_9MAGN</name>
<proteinExistence type="predicted"/>
<dbReference type="SMART" id="SM00297">
    <property type="entry name" value="BROMO"/>
    <property type="match status" value="1"/>
</dbReference>
<dbReference type="SUPFAM" id="SSF47370">
    <property type="entry name" value="Bromodomain"/>
    <property type="match status" value="1"/>
</dbReference>
<dbReference type="InterPro" id="IPR038336">
    <property type="entry name" value="NET_sf"/>
</dbReference>
<dbReference type="Pfam" id="PF00439">
    <property type="entry name" value="Bromodomain"/>
    <property type="match status" value="1"/>
</dbReference>
<keyword evidence="1" id="KW-0805">Transcription regulation</keyword>
<evidence type="ECO:0000259" key="5">
    <source>
        <dbReference type="PROSITE" id="PS50014"/>
    </source>
</evidence>
<dbReference type="Gene3D" id="1.20.1270.220">
    <property type="match status" value="1"/>
</dbReference>
<dbReference type="PROSITE" id="PS50014">
    <property type="entry name" value="BROMODOMAIN_2"/>
    <property type="match status" value="1"/>
</dbReference>
<evidence type="ECO:0000313" key="8">
    <source>
        <dbReference type="Proteomes" id="UP001417504"/>
    </source>
</evidence>
<keyword evidence="2 4" id="KW-0103">Bromodomain</keyword>